<protein>
    <submittedName>
        <fullName evidence="1">Uncharacterized protein</fullName>
    </submittedName>
</protein>
<dbReference type="EMBL" id="CP096208">
    <property type="protein sequence ID" value="UPQ82070.1"/>
    <property type="molecule type" value="Genomic_DNA"/>
</dbReference>
<dbReference type="Proteomes" id="UP000831189">
    <property type="component" value="Chromosome"/>
</dbReference>
<sequence>MAYNNALKALTSFAGTGEAGPLAESLCAKNEENMNSDLNDLIDKYRADNESVFNTWFINNDERLKAFRSIRRGVQSVINDIKNKEFGNDYKGSSLEFVLNCITEQKQVFIGASHAFYWKPKLRIPDIYENEENKMSFGQFLENCFAAKNEEQILKEIINLDEKKIKGLGPAVANILYFLHPEIIPPFNTAIVNGFNHLFKEKVKLGSWTEYLRMREVILQKNNKHKKSLSKDLGAISGLLFDIGVKKIMVGDEGSLSEKEKAKIENLLKKRHKEVTSEREQENLHTEMQYHLLKIGKALGYQVISASNDRSRNFQGKNFSSLCLPCFPEINVEKETKNTIALIDVIWFENNTKNIVCAFEVEKSTSIYSGILRLTDLYHSFPENPSSLFLIIPDNREKELLLQLSRPSIKSNGTKIHYIKFSVLKENCEAICKFGTGKETLLKIANQ</sequence>
<gene>
    <name evidence="1" type="ORF">M0M42_16940</name>
</gene>
<accession>A0ABY4KML8</accession>
<organism evidence="1 2">
    <name type="scientific">Pseudomonas knackmussii</name>
    <dbReference type="NCBI Taxonomy" id="65741"/>
    <lineage>
        <taxon>Bacteria</taxon>
        <taxon>Pseudomonadati</taxon>
        <taxon>Pseudomonadota</taxon>
        <taxon>Gammaproteobacteria</taxon>
        <taxon>Pseudomonadales</taxon>
        <taxon>Pseudomonadaceae</taxon>
        <taxon>Pseudomonas</taxon>
    </lineage>
</organism>
<proteinExistence type="predicted"/>
<evidence type="ECO:0000313" key="1">
    <source>
        <dbReference type="EMBL" id="UPQ82070.1"/>
    </source>
</evidence>
<keyword evidence="2" id="KW-1185">Reference proteome</keyword>
<evidence type="ECO:0000313" key="2">
    <source>
        <dbReference type="Proteomes" id="UP000831189"/>
    </source>
</evidence>
<name>A0ABY4KML8_9PSED</name>
<reference evidence="1 2" key="1">
    <citation type="submission" date="2022-04" db="EMBL/GenBank/DDBJ databases">
        <title>Pseudomonas knackmussii B09-2.</title>
        <authorList>
            <person name="Deng Y."/>
        </authorList>
    </citation>
    <scope>NUCLEOTIDE SEQUENCE [LARGE SCALE GENOMIC DNA]</scope>
    <source>
        <strain evidence="1 2">B09-2</strain>
    </source>
</reference>